<dbReference type="InterPro" id="IPR036397">
    <property type="entry name" value="RNaseH_sf"/>
</dbReference>
<dbReference type="InterPro" id="IPR041373">
    <property type="entry name" value="RT_RNaseH"/>
</dbReference>
<evidence type="ECO:0000256" key="3">
    <source>
        <dbReference type="ARBA" id="ARBA00022722"/>
    </source>
</evidence>
<keyword evidence="11" id="KW-1185">Reference proteome</keyword>
<dbReference type="GO" id="GO:0004519">
    <property type="term" value="F:endonuclease activity"/>
    <property type="evidence" value="ECO:0007669"/>
    <property type="project" value="UniProtKB-KW"/>
</dbReference>
<dbReference type="InterPro" id="IPR012337">
    <property type="entry name" value="RNaseH-like_sf"/>
</dbReference>
<feature type="domain" description="Integrase catalytic" evidence="9">
    <location>
        <begin position="195"/>
        <end position="354"/>
    </location>
</feature>
<dbReference type="GO" id="GO:0016787">
    <property type="term" value="F:hydrolase activity"/>
    <property type="evidence" value="ECO:0007669"/>
    <property type="project" value="UniProtKB-KW"/>
</dbReference>
<dbReference type="AlphaFoldDB" id="A0A3B3QD45"/>
<evidence type="ECO:0000256" key="4">
    <source>
        <dbReference type="ARBA" id="ARBA00022759"/>
    </source>
</evidence>
<feature type="region of interest" description="Disordered" evidence="8">
    <location>
        <begin position="394"/>
        <end position="415"/>
    </location>
</feature>
<dbReference type="InterPro" id="IPR043502">
    <property type="entry name" value="DNA/RNA_pol_sf"/>
</dbReference>
<dbReference type="FunFam" id="3.30.420.10:FF:000032">
    <property type="entry name" value="Retrovirus-related Pol polyprotein from transposon 297-like Protein"/>
    <property type="match status" value="1"/>
</dbReference>
<evidence type="ECO:0000256" key="2">
    <source>
        <dbReference type="ARBA" id="ARBA00022695"/>
    </source>
</evidence>
<sequence>MKLALEEWRHWLEGARHPFVVLTDHRNLEYLQSAKRLSSRQARWSQWFSRFTFRVSYLPGKKNGKADALSRQFDPPECEDRTCPILDPSCFASSITWDLEETIRLDNEKLKVPSRCPPGLLYVSRSHRPELMKWVHSEYGTGHPGVSATQLRVARRYWWPGWRQQVQAFVDSCPDCARCKSSSSRPSGLLQSLPVPSRPWSHVVMDFITDLPRSSGKTVILTIVDRFSKMCRLVALPKLPTAVELADVLLHELFRVTGIPEDIVSDRGPQFASRVFKEFCTKLRISLSLTSAYCPQSNGLAERTNQEVSKALRLLCRNDPDSWSSHLIWVEYTMNSRVSPTTKLTPFQCVFGFQPPLFPWDAPAGLVPHVDAWYQECKQAWRSIQTALRTQAARNKVQADKHRRPGFPYRTGQRV</sequence>
<evidence type="ECO:0000313" key="10">
    <source>
        <dbReference type="Ensembl" id="ENSPKIP00000003540.1"/>
    </source>
</evidence>
<keyword evidence="1" id="KW-0808">Transferase</keyword>
<dbReference type="Gene3D" id="3.30.420.10">
    <property type="entry name" value="Ribonuclease H-like superfamily/Ribonuclease H"/>
    <property type="match status" value="1"/>
</dbReference>
<evidence type="ECO:0000256" key="5">
    <source>
        <dbReference type="ARBA" id="ARBA00022801"/>
    </source>
</evidence>
<keyword evidence="4" id="KW-0255">Endonuclease</keyword>
<keyword evidence="5" id="KW-0378">Hydrolase</keyword>
<keyword evidence="2" id="KW-0548">Nucleotidyltransferase</keyword>
<dbReference type="PROSITE" id="PS50994">
    <property type="entry name" value="INTEGRASE"/>
    <property type="match status" value="1"/>
</dbReference>
<dbReference type="SUPFAM" id="SSF53098">
    <property type="entry name" value="Ribonuclease H-like"/>
    <property type="match status" value="1"/>
</dbReference>
<dbReference type="GeneTree" id="ENSGT00990000209830"/>
<dbReference type="InterPro" id="IPR041588">
    <property type="entry name" value="Integrase_H2C2"/>
</dbReference>
<accession>A0A3B3QD45</accession>
<dbReference type="CDD" id="cd09274">
    <property type="entry name" value="RNase_HI_RT_Ty3"/>
    <property type="match status" value="1"/>
</dbReference>
<dbReference type="Proteomes" id="UP000261540">
    <property type="component" value="Unplaced"/>
</dbReference>
<dbReference type="Ensembl" id="ENSPKIT00000027501.1">
    <property type="protein sequence ID" value="ENSPKIP00000003540.1"/>
    <property type="gene ID" value="ENSPKIG00000021004.1"/>
</dbReference>
<dbReference type="GO" id="GO:0003676">
    <property type="term" value="F:nucleic acid binding"/>
    <property type="evidence" value="ECO:0007669"/>
    <property type="project" value="InterPro"/>
</dbReference>
<dbReference type="PANTHER" id="PTHR37984">
    <property type="entry name" value="PROTEIN CBG26694"/>
    <property type="match status" value="1"/>
</dbReference>
<evidence type="ECO:0000256" key="8">
    <source>
        <dbReference type="SAM" id="MobiDB-lite"/>
    </source>
</evidence>
<proteinExistence type="predicted"/>
<dbReference type="Gene3D" id="1.10.340.70">
    <property type="match status" value="1"/>
</dbReference>
<dbReference type="GO" id="GO:0015074">
    <property type="term" value="P:DNA integration"/>
    <property type="evidence" value="ECO:0007669"/>
    <property type="project" value="InterPro"/>
</dbReference>
<keyword evidence="3" id="KW-0540">Nuclease</keyword>
<evidence type="ECO:0000313" key="11">
    <source>
        <dbReference type="Proteomes" id="UP000261540"/>
    </source>
</evidence>
<dbReference type="SUPFAM" id="SSF56672">
    <property type="entry name" value="DNA/RNA polymerases"/>
    <property type="match status" value="1"/>
</dbReference>
<dbReference type="Pfam" id="PF17917">
    <property type="entry name" value="RT_RNaseH"/>
    <property type="match status" value="1"/>
</dbReference>
<organism evidence="10 11">
    <name type="scientific">Paramormyrops kingsleyae</name>
    <dbReference type="NCBI Taxonomy" id="1676925"/>
    <lineage>
        <taxon>Eukaryota</taxon>
        <taxon>Metazoa</taxon>
        <taxon>Chordata</taxon>
        <taxon>Craniata</taxon>
        <taxon>Vertebrata</taxon>
        <taxon>Euteleostomi</taxon>
        <taxon>Actinopterygii</taxon>
        <taxon>Neopterygii</taxon>
        <taxon>Teleostei</taxon>
        <taxon>Osteoglossocephala</taxon>
        <taxon>Osteoglossomorpha</taxon>
        <taxon>Osteoglossiformes</taxon>
        <taxon>Mormyridae</taxon>
        <taxon>Paramormyrops</taxon>
    </lineage>
</organism>
<dbReference type="Pfam" id="PF17921">
    <property type="entry name" value="Integrase_H2C2"/>
    <property type="match status" value="1"/>
</dbReference>
<protein>
    <recommendedName>
        <fullName evidence="7">Gypsy retrotransposon integrase-like protein 1</fullName>
    </recommendedName>
</protein>
<dbReference type="InterPro" id="IPR050951">
    <property type="entry name" value="Retrovirus_Pol_polyprotein"/>
</dbReference>
<dbReference type="PANTHER" id="PTHR37984:SF5">
    <property type="entry name" value="PROTEIN NYNRIN-LIKE"/>
    <property type="match status" value="1"/>
</dbReference>
<dbReference type="InterPro" id="IPR001584">
    <property type="entry name" value="Integrase_cat-core"/>
</dbReference>
<evidence type="ECO:0000256" key="1">
    <source>
        <dbReference type="ARBA" id="ARBA00022679"/>
    </source>
</evidence>
<name>A0A3B3QD45_9TELE</name>
<evidence type="ECO:0000256" key="7">
    <source>
        <dbReference type="ARBA" id="ARBA00039658"/>
    </source>
</evidence>
<dbReference type="STRING" id="1676925.ENSPKIP00000003540"/>
<reference evidence="10" key="2">
    <citation type="submission" date="2025-09" db="UniProtKB">
        <authorList>
            <consortium name="Ensembl"/>
        </authorList>
    </citation>
    <scope>IDENTIFICATION</scope>
</reference>
<evidence type="ECO:0000256" key="6">
    <source>
        <dbReference type="ARBA" id="ARBA00022918"/>
    </source>
</evidence>
<reference evidence="10" key="1">
    <citation type="submission" date="2025-08" db="UniProtKB">
        <authorList>
            <consortium name="Ensembl"/>
        </authorList>
    </citation>
    <scope>IDENTIFICATION</scope>
</reference>
<evidence type="ECO:0000259" key="9">
    <source>
        <dbReference type="PROSITE" id="PS50994"/>
    </source>
</evidence>
<dbReference type="GO" id="GO:0003964">
    <property type="term" value="F:RNA-directed DNA polymerase activity"/>
    <property type="evidence" value="ECO:0007669"/>
    <property type="project" value="UniProtKB-KW"/>
</dbReference>
<keyword evidence="6" id="KW-0695">RNA-directed DNA polymerase</keyword>
<dbReference type="Pfam" id="PF00665">
    <property type="entry name" value="rve"/>
    <property type="match status" value="1"/>
</dbReference>